<comment type="subunit">
    <text evidence="2">Homodimer.</text>
</comment>
<dbReference type="InterPro" id="IPR001367">
    <property type="entry name" value="Fe_dep_repressor"/>
</dbReference>
<dbReference type="KEGG" id="afg:AFULGI_00005760"/>
<dbReference type="GO" id="GO:0003700">
    <property type="term" value="F:DNA-binding transcription factor activity"/>
    <property type="evidence" value="ECO:0007669"/>
    <property type="project" value="InterPro"/>
</dbReference>
<dbReference type="Gene3D" id="1.10.10.10">
    <property type="entry name" value="Winged helix-like DNA-binding domain superfamily/Winged helix DNA-binding domain"/>
    <property type="match status" value="1"/>
</dbReference>
<gene>
    <name evidence="4" type="ORF">AFULGI_00005760</name>
</gene>
<evidence type="ECO:0000259" key="3">
    <source>
        <dbReference type="Pfam" id="PF02742"/>
    </source>
</evidence>
<comment type="subcellular location">
    <subcellularLocation>
        <location evidence="1">Cytoplasm</location>
    </subcellularLocation>
</comment>
<evidence type="ECO:0000256" key="2">
    <source>
        <dbReference type="ARBA" id="ARBA00011738"/>
    </source>
</evidence>
<dbReference type="InterPro" id="IPR022689">
    <property type="entry name" value="Iron_dep_repressor"/>
</dbReference>
<evidence type="ECO:0000313" key="4">
    <source>
        <dbReference type="EMBL" id="AIG97378.1"/>
    </source>
</evidence>
<dbReference type="SUPFAM" id="SSF47979">
    <property type="entry name" value="Iron-dependent repressor protein, dimerization domain"/>
    <property type="match status" value="1"/>
</dbReference>
<dbReference type="PANTHER" id="PTHR33238">
    <property type="entry name" value="IRON (METAL) DEPENDENT REPRESSOR, DTXR FAMILY"/>
    <property type="match status" value="1"/>
</dbReference>
<dbReference type="GO" id="GO:0046914">
    <property type="term" value="F:transition metal ion binding"/>
    <property type="evidence" value="ECO:0007669"/>
    <property type="project" value="InterPro"/>
</dbReference>
<evidence type="ECO:0000256" key="1">
    <source>
        <dbReference type="ARBA" id="ARBA00004496"/>
    </source>
</evidence>
<dbReference type="PANTHER" id="PTHR33238:SF11">
    <property type="entry name" value="TRANSCRIPTIONAL REGULATOR MNTR"/>
    <property type="match status" value="1"/>
</dbReference>
<dbReference type="InterPro" id="IPR050536">
    <property type="entry name" value="DtxR_MntR_Metal-Reg"/>
</dbReference>
<dbReference type="Pfam" id="PF02742">
    <property type="entry name" value="Fe_dep_repr_C"/>
    <property type="match status" value="1"/>
</dbReference>
<reference evidence="4 5" key="1">
    <citation type="submission" date="2013-07" db="EMBL/GenBank/DDBJ databases">
        <title>Genome of Archaeoglobus fulgidus.</title>
        <authorList>
            <person name="Fiebig A."/>
            <person name="Birkeland N.-K."/>
        </authorList>
    </citation>
    <scope>NUCLEOTIDE SEQUENCE [LARGE SCALE GENOMIC DNA]</scope>
    <source>
        <strain evidence="4 5">DSM 8774</strain>
    </source>
</reference>
<name>A0A075WIH0_ARCFL</name>
<dbReference type="InterPro" id="IPR036421">
    <property type="entry name" value="Fe_dep_repressor_sf"/>
</dbReference>
<dbReference type="GO" id="GO:0046983">
    <property type="term" value="F:protein dimerization activity"/>
    <property type="evidence" value="ECO:0007669"/>
    <property type="project" value="InterPro"/>
</dbReference>
<dbReference type="GO" id="GO:0005737">
    <property type="term" value="C:cytoplasm"/>
    <property type="evidence" value="ECO:0007669"/>
    <property type="project" value="UniProtKB-SubCell"/>
</dbReference>
<dbReference type="InterPro" id="IPR036388">
    <property type="entry name" value="WH-like_DNA-bd_sf"/>
</dbReference>
<evidence type="ECO:0000313" key="5">
    <source>
        <dbReference type="Proteomes" id="UP000028501"/>
    </source>
</evidence>
<protein>
    <submittedName>
        <fullName evidence="4">Mn-dependent transcriptional regulator</fullName>
    </submittedName>
</protein>
<accession>A0A075WIH0</accession>
<feature type="domain" description="Iron dependent repressor metal binding and dimerisation" evidence="3">
    <location>
        <begin position="38"/>
        <end position="104"/>
    </location>
</feature>
<dbReference type="AlphaFoldDB" id="A0A075WIH0"/>
<dbReference type="Proteomes" id="UP000028501">
    <property type="component" value="Chromosome"/>
</dbReference>
<dbReference type="EMBL" id="CP006577">
    <property type="protein sequence ID" value="AIG97378.1"/>
    <property type="molecule type" value="Genomic_DNA"/>
</dbReference>
<proteinExistence type="predicted"/>
<dbReference type="SMART" id="SM00529">
    <property type="entry name" value="HTH_DTXR"/>
    <property type="match status" value="1"/>
</dbReference>
<sequence length="154" mass="17712">MAEEKGKEVDKNSFDEGVIEELEREGLVGVKDGKLVFTEDGRKRVEKIVRLHRLAERLLSDILGFKDVEEHACRFEHLIDDEAEEAICTLLGHPQVCPHGRTIPAGNCCIIKETEVERVIYRLSELSQGDERYRHSRKALRSLRPRNDRQGHGR</sequence>
<dbReference type="HOGENOM" id="CLU_1700177_0_0_2"/>
<organism evidence="4 5">
    <name type="scientific">Archaeoglobus fulgidus DSM 8774</name>
    <dbReference type="NCBI Taxonomy" id="1344584"/>
    <lineage>
        <taxon>Archaea</taxon>
        <taxon>Methanobacteriati</taxon>
        <taxon>Methanobacteriota</taxon>
        <taxon>Archaeoglobi</taxon>
        <taxon>Archaeoglobales</taxon>
        <taxon>Archaeoglobaceae</taxon>
        <taxon>Archaeoglobus</taxon>
    </lineage>
</organism>